<reference evidence="1" key="1">
    <citation type="submission" date="2019-03" db="EMBL/GenBank/DDBJ databases">
        <authorList>
            <person name="Mank J."/>
            <person name="Almeida P."/>
        </authorList>
    </citation>
    <scope>NUCLEOTIDE SEQUENCE</scope>
    <source>
        <strain evidence="1">78183</strain>
    </source>
</reference>
<proteinExistence type="predicted"/>
<sequence>MERKEKEGWQPASCCCCYIEFDLFRNLRTFPDSNKVVIRRFQHLQVIGPILIRMGRRILFLISQPLQMII</sequence>
<name>A0A6N2M657_SALVM</name>
<protein>
    <submittedName>
        <fullName evidence="1">Uncharacterized protein</fullName>
    </submittedName>
</protein>
<organism evidence="1">
    <name type="scientific">Salix viminalis</name>
    <name type="common">Common osier</name>
    <name type="synonym">Basket willow</name>
    <dbReference type="NCBI Taxonomy" id="40686"/>
    <lineage>
        <taxon>Eukaryota</taxon>
        <taxon>Viridiplantae</taxon>
        <taxon>Streptophyta</taxon>
        <taxon>Embryophyta</taxon>
        <taxon>Tracheophyta</taxon>
        <taxon>Spermatophyta</taxon>
        <taxon>Magnoliopsida</taxon>
        <taxon>eudicotyledons</taxon>
        <taxon>Gunneridae</taxon>
        <taxon>Pentapetalae</taxon>
        <taxon>rosids</taxon>
        <taxon>fabids</taxon>
        <taxon>Malpighiales</taxon>
        <taxon>Salicaceae</taxon>
        <taxon>Saliceae</taxon>
        <taxon>Salix</taxon>
    </lineage>
</organism>
<gene>
    <name evidence="1" type="ORF">SVIM_LOCUS324366</name>
</gene>
<accession>A0A6N2M657</accession>
<evidence type="ECO:0000313" key="1">
    <source>
        <dbReference type="EMBL" id="VFU49231.1"/>
    </source>
</evidence>
<dbReference type="EMBL" id="CAADRP010001707">
    <property type="protein sequence ID" value="VFU49231.1"/>
    <property type="molecule type" value="Genomic_DNA"/>
</dbReference>
<dbReference type="AlphaFoldDB" id="A0A6N2M657"/>